<protein>
    <submittedName>
        <fullName evidence="2">Uncharacterized protein</fullName>
    </submittedName>
</protein>
<feature type="region of interest" description="Disordered" evidence="1">
    <location>
        <begin position="86"/>
        <end position="116"/>
    </location>
</feature>
<name>K0T3I8_THAOC</name>
<feature type="compositionally biased region" description="Polar residues" evidence="1">
    <location>
        <begin position="103"/>
        <end position="113"/>
    </location>
</feature>
<organism evidence="2 3">
    <name type="scientific">Thalassiosira oceanica</name>
    <name type="common">Marine diatom</name>
    <dbReference type="NCBI Taxonomy" id="159749"/>
    <lineage>
        <taxon>Eukaryota</taxon>
        <taxon>Sar</taxon>
        <taxon>Stramenopiles</taxon>
        <taxon>Ochrophyta</taxon>
        <taxon>Bacillariophyta</taxon>
        <taxon>Coscinodiscophyceae</taxon>
        <taxon>Thalassiosirophycidae</taxon>
        <taxon>Thalassiosirales</taxon>
        <taxon>Thalassiosiraceae</taxon>
        <taxon>Thalassiosira</taxon>
    </lineage>
</organism>
<sequence length="150" mass="15285">MAIPPTSWTTTASPPGAPSCAAPAVPSFDGSIAGTGVVARLASRDPARAREIVQSYLDSNSSIHAMPLLHSLAYLRQMLARRGPGPLGWPRRGGGGGRNNGRSSHSVGHQQQPGAAAAARGLGNAAMMFALLGAVWHANQAGDAAALMNQ</sequence>
<accession>K0T3I8</accession>
<keyword evidence="3" id="KW-1185">Reference proteome</keyword>
<comment type="caution">
    <text evidence="2">The sequence shown here is derived from an EMBL/GenBank/DDBJ whole genome shotgun (WGS) entry which is preliminary data.</text>
</comment>
<evidence type="ECO:0000256" key="1">
    <source>
        <dbReference type="SAM" id="MobiDB-lite"/>
    </source>
</evidence>
<proteinExistence type="predicted"/>
<evidence type="ECO:0000313" key="3">
    <source>
        <dbReference type="Proteomes" id="UP000266841"/>
    </source>
</evidence>
<dbReference type="EMBL" id="AGNL01006114">
    <property type="protein sequence ID" value="EJK72260.1"/>
    <property type="molecule type" value="Genomic_DNA"/>
</dbReference>
<feature type="non-terminal residue" evidence="2">
    <location>
        <position position="150"/>
    </location>
</feature>
<reference evidence="2 3" key="1">
    <citation type="journal article" date="2012" name="Genome Biol.">
        <title>Genome and low-iron response of an oceanic diatom adapted to chronic iron limitation.</title>
        <authorList>
            <person name="Lommer M."/>
            <person name="Specht M."/>
            <person name="Roy A.S."/>
            <person name="Kraemer L."/>
            <person name="Andreson R."/>
            <person name="Gutowska M.A."/>
            <person name="Wolf J."/>
            <person name="Bergner S.V."/>
            <person name="Schilhabel M.B."/>
            <person name="Klostermeier U.C."/>
            <person name="Beiko R.G."/>
            <person name="Rosenstiel P."/>
            <person name="Hippler M."/>
            <person name="Laroche J."/>
        </authorList>
    </citation>
    <scope>NUCLEOTIDE SEQUENCE [LARGE SCALE GENOMIC DNA]</scope>
    <source>
        <strain evidence="2 3">CCMP1005</strain>
    </source>
</reference>
<gene>
    <name evidence="2" type="ORF">THAOC_06220</name>
</gene>
<evidence type="ECO:0000313" key="2">
    <source>
        <dbReference type="EMBL" id="EJK72260.1"/>
    </source>
</evidence>
<dbReference type="Proteomes" id="UP000266841">
    <property type="component" value="Unassembled WGS sequence"/>
</dbReference>
<dbReference type="AlphaFoldDB" id="K0T3I8"/>